<evidence type="ECO:0000259" key="3">
    <source>
        <dbReference type="Pfam" id="PF03713"/>
    </source>
</evidence>
<dbReference type="Proteomes" id="UP000005845">
    <property type="component" value="Unassembled WGS sequence"/>
</dbReference>
<feature type="domain" description="DUF305" evidence="3">
    <location>
        <begin position="66"/>
        <end position="229"/>
    </location>
</feature>
<organism evidence="4 5">
    <name type="scientific">Gordonia sputi NBRC 100414</name>
    <dbReference type="NCBI Taxonomy" id="1089453"/>
    <lineage>
        <taxon>Bacteria</taxon>
        <taxon>Bacillati</taxon>
        <taxon>Actinomycetota</taxon>
        <taxon>Actinomycetes</taxon>
        <taxon>Mycobacteriales</taxon>
        <taxon>Gordoniaceae</taxon>
        <taxon>Gordonia</taxon>
    </lineage>
</organism>
<feature type="compositionally biased region" description="Low complexity" evidence="1">
    <location>
        <begin position="30"/>
        <end position="58"/>
    </location>
</feature>
<proteinExistence type="predicted"/>
<protein>
    <recommendedName>
        <fullName evidence="3">DUF305 domain-containing protein</fullName>
    </recommendedName>
</protein>
<name>H5U701_9ACTN</name>
<feature type="chain" id="PRO_5039196991" description="DUF305 domain-containing protein" evidence="2">
    <location>
        <begin position="21"/>
        <end position="231"/>
    </location>
</feature>
<sequence>MMSSNTIRRTRMLAACAGIAAVVGIAGCSTSDSGSDSASSTSTEASRNATSSQSASADSTKHNAADVTFNQMMIPHHQQAIAMADLVPSRTENTAVRELATQIKNAQQPEIDQMTQRLASWGVSTAPDSQGTENQGSMDHGTMDHGSMDMGNGGGGMGMMSAQEMTAMENARGQEFDTLWLKGMIAHHQGAIDMAKTELANGIDPASRALAEQITTSQQAEIDRMRSMLGQ</sequence>
<dbReference type="EMBL" id="BAFC01000131">
    <property type="protein sequence ID" value="GAB41509.1"/>
    <property type="molecule type" value="Genomic_DNA"/>
</dbReference>
<evidence type="ECO:0000313" key="4">
    <source>
        <dbReference type="EMBL" id="GAB41509.1"/>
    </source>
</evidence>
<dbReference type="eggNOG" id="COG3544">
    <property type="taxonomic scope" value="Bacteria"/>
</dbReference>
<reference evidence="4 5" key="1">
    <citation type="submission" date="2012-02" db="EMBL/GenBank/DDBJ databases">
        <title>Whole genome shotgun sequence of Gordonia sputi NBRC 100414.</title>
        <authorList>
            <person name="Yoshida I."/>
            <person name="Hosoyama A."/>
            <person name="Tsuchikane K."/>
            <person name="Katsumata H."/>
            <person name="Yamazaki S."/>
            <person name="Fujita N."/>
        </authorList>
    </citation>
    <scope>NUCLEOTIDE SEQUENCE [LARGE SCALE GENOMIC DNA]</scope>
    <source>
        <strain evidence="4 5">NBRC 100414</strain>
    </source>
</reference>
<dbReference type="PANTHER" id="PTHR36933:SF1">
    <property type="entry name" value="SLL0788 PROTEIN"/>
    <property type="match status" value="1"/>
</dbReference>
<dbReference type="PANTHER" id="PTHR36933">
    <property type="entry name" value="SLL0788 PROTEIN"/>
    <property type="match status" value="1"/>
</dbReference>
<feature type="region of interest" description="Disordered" evidence="1">
    <location>
        <begin position="30"/>
        <end position="62"/>
    </location>
</feature>
<evidence type="ECO:0000313" key="5">
    <source>
        <dbReference type="Proteomes" id="UP000005845"/>
    </source>
</evidence>
<evidence type="ECO:0000256" key="1">
    <source>
        <dbReference type="SAM" id="MobiDB-lite"/>
    </source>
</evidence>
<dbReference type="Pfam" id="PF03713">
    <property type="entry name" value="DUF305"/>
    <property type="match status" value="1"/>
</dbReference>
<feature type="signal peptide" evidence="2">
    <location>
        <begin position="1"/>
        <end position="20"/>
    </location>
</feature>
<comment type="caution">
    <text evidence="4">The sequence shown here is derived from an EMBL/GenBank/DDBJ whole genome shotgun (WGS) entry which is preliminary data.</text>
</comment>
<dbReference type="InterPro" id="IPR012347">
    <property type="entry name" value="Ferritin-like"/>
</dbReference>
<dbReference type="AlphaFoldDB" id="H5U701"/>
<keyword evidence="5" id="KW-1185">Reference proteome</keyword>
<evidence type="ECO:0000256" key="2">
    <source>
        <dbReference type="SAM" id="SignalP"/>
    </source>
</evidence>
<gene>
    <name evidence="4" type="ORF">GOSPT_133_00060</name>
</gene>
<accession>H5U701</accession>
<dbReference type="InterPro" id="IPR005183">
    <property type="entry name" value="DUF305_CopM-like"/>
</dbReference>
<dbReference type="RefSeq" id="WP_005209052.1">
    <property type="nucleotide sequence ID" value="NZ_BAFC01000131.1"/>
</dbReference>
<dbReference type="Gene3D" id="1.20.1260.10">
    <property type="match status" value="1"/>
</dbReference>
<keyword evidence="2" id="KW-0732">Signal</keyword>